<protein>
    <recommendedName>
        <fullName evidence="2">Inositol monophosphatase</fullName>
    </recommendedName>
</protein>
<dbReference type="SUPFAM" id="SSF56655">
    <property type="entry name" value="Carbohydrate phosphatase"/>
    <property type="match status" value="1"/>
</dbReference>
<evidence type="ECO:0008006" key="2">
    <source>
        <dbReference type="Google" id="ProtNLM"/>
    </source>
</evidence>
<dbReference type="AlphaFoldDB" id="A0A383DIX4"/>
<dbReference type="Gene3D" id="3.30.540.10">
    <property type="entry name" value="Fructose-1,6-Bisphosphatase, subunit A, domain 1"/>
    <property type="match status" value="1"/>
</dbReference>
<dbReference type="PRINTS" id="PR00377">
    <property type="entry name" value="IMPHPHTASES"/>
</dbReference>
<feature type="non-terminal residue" evidence="1">
    <location>
        <position position="80"/>
    </location>
</feature>
<dbReference type="GO" id="GO:0006020">
    <property type="term" value="P:inositol metabolic process"/>
    <property type="evidence" value="ECO:0007669"/>
    <property type="project" value="TreeGrafter"/>
</dbReference>
<dbReference type="EMBL" id="UINC01217605">
    <property type="protein sequence ID" value="SVE44270.1"/>
    <property type="molecule type" value="Genomic_DNA"/>
</dbReference>
<accession>A0A383DIX4</accession>
<reference evidence="1" key="1">
    <citation type="submission" date="2018-05" db="EMBL/GenBank/DDBJ databases">
        <authorList>
            <person name="Lanie J.A."/>
            <person name="Ng W.-L."/>
            <person name="Kazmierczak K.M."/>
            <person name="Andrzejewski T.M."/>
            <person name="Davidsen T.M."/>
            <person name="Wayne K.J."/>
            <person name="Tettelin H."/>
            <person name="Glass J.I."/>
            <person name="Rusch D."/>
            <person name="Podicherti R."/>
            <person name="Tsui H.-C.T."/>
            <person name="Winkler M.E."/>
        </authorList>
    </citation>
    <scope>NUCLEOTIDE SEQUENCE</scope>
</reference>
<proteinExistence type="predicted"/>
<dbReference type="Pfam" id="PF00459">
    <property type="entry name" value="Inositol_P"/>
    <property type="match status" value="1"/>
</dbReference>
<dbReference type="GO" id="GO:0008934">
    <property type="term" value="F:inositol monophosphate 1-phosphatase activity"/>
    <property type="evidence" value="ECO:0007669"/>
    <property type="project" value="TreeGrafter"/>
</dbReference>
<gene>
    <name evidence="1" type="ORF">METZ01_LOCUS497124</name>
</gene>
<organism evidence="1">
    <name type="scientific">marine metagenome</name>
    <dbReference type="NCBI Taxonomy" id="408172"/>
    <lineage>
        <taxon>unclassified sequences</taxon>
        <taxon>metagenomes</taxon>
        <taxon>ecological metagenomes</taxon>
    </lineage>
</organism>
<dbReference type="GO" id="GO:0007165">
    <property type="term" value="P:signal transduction"/>
    <property type="evidence" value="ECO:0007669"/>
    <property type="project" value="TreeGrafter"/>
</dbReference>
<sequence length="80" mass="9128">MVNACRKASKNLIRDFGEVEKLQVSIKGPGDFVTMTDKKVEKILIDELQKARSNYSILSEEIGEIKNDEEFKWIIDPIDG</sequence>
<dbReference type="InterPro" id="IPR000760">
    <property type="entry name" value="Inositol_monophosphatase-like"/>
</dbReference>
<evidence type="ECO:0000313" key="1">
    <source>
        <dbReference type="EMBL" id="SVE44270.1"/>
    </source>
</evidence>
<dbReference type="PANTHER" id="PTHR20854">
    <property type="entry name" value="INOSITOL MONOPHOSPHATASE"/>
    <property type="match status" value="1"/>
</dbReference>
<name>A0A383DIX4_9ZZZZ</name>
<dbReference type="PANTHER" id="PTHR20854:SF4">
    <property type="entry name" value="INOSITOL-1-MONOPHOSPHATASE-RELATED"/>
    <property type="match status" value="1"/>
</dbReference>